<dbReference type="RefSeq" id="WP_283427325.1">
    <property type="nucleotide sequence ID" value="NZ_FXTY01000008.1"/>
</dbReference>
<feature type="transmembrane region" description="Helical" evidence="2">
    <location>
        <begin position="12"/>
        <end position="31"/>
    </location>
</feature>
<sequence>MNRLSASGFVPYLVWGSFASLLNLSIAVLNWRGCEVISRYYLLAILVVFNLSSGAGAEEMFETFDNDPASRWVFFADTVMGGVSTGDATFDSDASGSFVRLAGEVSTANNGGFIQVRRKLSSKLPDSTKGIRLKVRGNGEVYFVHLRTRGTRLPWQYYQAQFESTGDWIDVQLPLTAFSPSGQFLRNTPHADTITSIGIVAFGKDHTALIDAREVEWY</sequence>
<accession>A0ABY1PGK3</accession>
<keyword evidence="2" id="KW-1133">Transmembrane helix</keyword>
<dbReference type="PANTHER" id="PTHR13194:SF19">
    <property type="entry name" value="NAD(P)-BINDING ROSSMANN-FOLD SUPERFAMILY PROTEIN"/>
    <property type="match status" value="1"/>
</dbReference>
<dbReference type="EMBL" id="FXTY01000008">
    <property type="protein sequence ID" value="SMP31603.1"/>
    <property type="molecule type" value="Genomic_DNA"/>
</dbReference>
<reference evidence="4 5" key="1">
    <citation type="submission" date="2017-05" db="EMBL/GenBank/DDBJ databases">
        <authorList>
            <person name="Varghese N."/>
            <person name="Submissions S."/>
        </authorList>
    </citation>
    <scope>NUCLEOTIDE SEQUENCE [LARGE SCALE GENOMIC DNA]</scope>
    <source>
        <strain evidence="4 5">DSM 29734</strain>
    </source>
</reference>
<dbReference type="Pfam" id="PF08547">
    <property type="entry name" value="CIA30"/>
    <property type="match status" value="1"/>
</dbReference>
<dbReference type="InterPro" id="IPR039131">
    <property type="entry name" value="NDUFAF1"/>
</dbReference>
<dbReference type="SUPFAM" id="SSF49785">
    <property type="entry name" value="Galactose-binding domain-like"/>
    <property type="match status" value="1"/>
</dbReference>
<name>A0ABY1PGK3_9RHOB</name>
<comment type="caution">
    <text evidence="4">The sequence shown here is derived from an EMBL/GenBank/DDBJ whole genome shotgun (WGS) entry which is preliminary data.</text>
</comment>
<gene>
    <name evidence="4" type="ORF">SAMN06265373_10816</name>
</gene>
<evidence type="ECO:0000313" key="5">
    <source>
        <dbReference type="Proteomes" id="UP001157961"/>
    </source>
</evidence>
<proteinExistence type="inferred from homology"/>
<dbReference type="InterPro" id="IPR008979">
    <property type="entry name" value="Galactose-bd-like_sf"/>
</dbReference>
<evidence type="ECO:0000256" key="1">
    <source>
        <dbReference type="ARBA" id="ARBA00007884"/>
    </source>
</evidence>
<dbReference type="InterPro" id="IPR013857">
    <property type="entry name" value="NADH-UbQ_OxRdtase-assoc_prot30"/>
</dbReference>
<protein>
    <submittedName>
        <fullName evidence="4">Complex I intermediate-associated protein 30 (CIA30)</fullName>
    </submittedName>
</protein>
<feature type="domain" description="NADH:ubiquinone oxidoreductase intermediate-associated protein 30" evidence="3">
    <location>
        <begin position="67"/>
        <end position="204"/>
    </location>
</feature>
<evidence type="ECO:0000313" key="4">
    <source>
        <dbReference type="EMBL" id="SMP31603.1"/>
    </source>
</evidence>
<evidence type="ECO:0000256" key="2">
    <source>
        <dbReference type="SAM" id="Phobius"/>
    </source>
</evidence>
<dbReference type="PANTHER" id="PTHR13194">
    <property type="entry name" value="COMPLEX I INTERMEDIATE-ASSOCIATED PROTEIN 30"/>
    <property type="match status" value="1"/>
</dbReference>
<feature type="transmembrane region" description="Helical" evidence="2">
    <location>
        <begin position="40"/>
        <end position="57"/>
    </location>
</feature>
<organism evidence="4 5">
    <name type="scientific">Shimia sagamensis</name>
    <dbReference type="NCBI Taxonomy" id="1566352"/>
    <lineage>
        <taxon>Bacteria</taxon>
        <taxon>Pseudomonadati</taxon>
        <taxon>Pseudomonadota</taxon>
        <taxon>Alphaproteobacteria</taxon>
        <taxon>Rhodobacterales</taxon>
        <taxon>Roseobacteraceae</taxon>
    </lineage>
</organism>
<dbReference type="Proteomes" id="UP001157961">
    <property type="component" value="Unassembled WGS sequence"/>
</dbReference>
<keyword evidence="2" id="KW-0472">Membrane</keyword>
<keyword evidence="5" id="KW-1185">Reference proteome</keyword>
<comment type="similarity">
    <text evidence="1">Belongs to the CIA30 family.</text>
</comment>
<evidence type="ECO:0000259" key="3">
    <source>
        <dbReference type="Pfam" id="PF08547"/>
    </source>
</evidence>
<keyword evidence="2" id="KW-0812">Transmembrane</keyword>